<dbReference type="Proteomes" id="UP001642464">
    <property type="component" value="Unassembled WGS sequence"/>
</dbReference>
<feature type="region of interest" description="Disordered" evidence="2">
    <location>
        <begin position="270"/>
        <end position="289"/>
    </location>
</feature>
<dbReference type="InterPro" id="IPR025602">
    <property type="entry name" value="BCP1_family"/>
</dbReference>
<name>A0ABP0IKG7_9DINO</name>
<proteinExistence type="inferred from homology"/>
<feature type="compositionally biased region" description="Basic residues" evidence="2">
    <location>
        <begin position="1"/>
        <end position="25"/>
    </location>
</feature>
<evidence type="ECO:0000313" key="4">
    <source>
        <dbReference type="Proteomes" id="UP001642464"/>
    </source>
</evidence>
<feature type="region of interest" description="Disordered" evidence="2">
    <location>
        <begin position="1"/>
        <end position="52"/>
    </location>
</feature>
<comment type="similarity">
    <text evidence="1">Belongs to the BCP1 family.</text>
</comment>
<organism evidence="3 4">
    <name type="scientific">Durusdinium trenchii</name>
    <dbReference type="NCBI Taxonomy" id="1381693"/>
    <lineage>
        <taxon>Eukaryota</taxon>
        <taxon>Sar</taxon>
        <taxon>Alveolata</taxon>
        <taxon>Dinophyceae</taxon>
        <taxon>Suessiales</taxon>
        <taxon>Symbiodiniaceae</taxon>
        <taxon>Durusdinium</taxon>
    </lineage>
</organism>
<evidence type="ECO:0000256" key="1">
    <source>
        <dbReference type="ARBA" id="ARBA00006781"/>
    </source>
</evidence>
<keyword evidence="4" id="KW-1185">Reference proteome</keyword>
<dbReference type="Pfam" id="PF13862">
    <property type="entry name" value="BCCIP"/>
    <property type="match status" value="1"/>
</dbReference>
<protein>
    <submittedName>
        <fullName evidence="3">Protein bcp1</fullName>
    </submittedName>
</protein>
<evidence type="ECO:0000256" key="2">
    <source>
        <dbReference type="SAM" id="MobiDB-lite"/>
    </source>
</evidence>
<evidence type="ECO:0000313" key="3">
    <source>
        <dbReference type="EMBL" id="CAK9003062.1"/>
    </source>
</evidence>
<reference evidence="3 4" key="1">
    <citation type="submission" date="2024-02" db="EMBL/GenBank/DDBJ databases">
        <authorList>
            <person name="Chen Y."/>
            <person name="Shah S."/>
            <person name="Dougan E. K."/>
            <person name="Thang M."/>
            <person name="Chan C."/>
        </authorList>
    </citation>
    <scope>NUCLEOTIDE SEQUENCE [LARGE SCALE GENOMIC DNA]</scope>
</reference>
<accession>A0ABP0IKG7</accession>
<dbReference type="PANTHER" id="PTHR13261:SF0">
    <property type="entry name" value="BRCA2 AND CDKN1A-INTERACTING PROTEIN"/>
    <property type="match status" value="1"/>
</dbReference>
<sequence length="321" mass="35522">MTKTKPGSKPKRKKASKGKVHKTKTKVGQGTVGKRSTTGEPEEPAPSTKNEGTFQVEFQFFDPEEEDFHSVRDLLCSGTLGFAELDFSGLANSIVDQVNIGTMVKSGNPDEARSGVDQEDEDVTLCGMLTILNLQQFANTTWCKSLATLLESKAKSEKQLLQYTRCSGQDQVGLILSERFVNLPLEVIPAMHSAILEDIKWSCTTEYCPPEERPFYFFTHFLCLARCQAVTEDQGPLQSLQLKNGTLLQFSRAEELVLARAASFVSSFPQQSKDGRKASSFGKKRKVEGDVKGQEHVAVLVLTRKAYEGAVKNMREALKEA</sequence>
<comment type="caution">
    <text evidence="3">The sequence shown here is derived from an EMBL/GenBank/DDBJ whole genome shotgun (WGS) entry which is preliminary data.</text>
</comment>
<dbReference type="EMBL" id="CAXAMM010004269">
    <property type="protein sequence ID" value="CAK9003062.1"/>
    <property type="molecule type" value="Genomic_DNA"/>
</dbReference>
<dbReference type="PANTHER" id="PTHR13261">
    <property type="entry name" value="BRCA2 AND CDKN1A INTERACTING PROTEIN"/>
    <property type="match status" value="1"/>
</dbReference>
<gene>
    <name evidence="3" type="ORF">SCF082_LOCUS7583</name>
</gene>